<evidence type="ECO:0000313" key="4">
    <source>
        <dbReference type="Proteomes" id="UP001597326"/>
    </source>
</evidence>
<feature type="transmembrane region" description="Helical" evidence="1">
    <location>
        <begin position="134"/>
        <end position="150"/>
    </location>
</feature>
<feature type="transmembrane region" description="Helical" evidence="1">
    <location>
        <begin position="282"/>
        <end position="301"/>
    </location>
</feature>
<evidence type="ECO:0000313" key="3">
    <source>
        <dbReference type="EMBL" id="MFD1891084.1"/>
    </source>
</evidence>
<name>A0ABW4RYE5_9ACTN</name>
<protein>
    <recommendedName>
        <fullName evidence="2">DUF7973 domain-containing protein</fullName>
    </recommendedName>
</protein>
<keyword evidence="1" id="KW-0472">Membrane</keyword>
<feature type="transmembrane region" description="Helical" evidence="1">
    <location>
        <begin position="191"/>
        <end position="213"/>
    </location>
</feature>
<keyword evidence="4" id="KW-1185">Reference proteome</keyword>
<feature type="transmembrane region" description="Helical" evidence="1">
    <location>
        <begin position="250"/>
        <end position="270"/>
    </location>
</feature>
<gene>
    <name evidence="3" type="ORF">ACFSCS_12965</name>
</gene>
<dbReference type="EMBL" id="JBHUFZ010000028">
    <property type="protein sequence ID" value="MFD1891084.1"/>
    <property type="molecule type" value="Genomic_DNA"/>
</dbReference>
<sequence length="339" mass="35714">MFTASLGIFLFGLLAALAGGYVGAAIGGNFAFVLTGFCVLFSWGIFAGTGSTIGFDYVAFGPFAGPYVMFAGGVAGAAYAWKKGYLESAKDINAPLAGLGRQDVLIVGALFGLFGYLFQIAVSYIPWFGKHTDSVALTVVTSALIVRLLFGSKTGSGSILNSEKYNKGASGFMGRIAPNPESQWLPWQEKWGYLVGLGAFFGALAAGVSIMIAHFVKGAAPLANSFPFAISAIIILFLIMGFNMPVQHHITNIGGLAGVMFLPVLAGSSFDWNGTWGSHEWTLAALSILIGALFGILSGWLCEFFARVWYDRGTTHVDPPASAIWIMNTVVVGLAALLA</sequence>
<dbReference type="Proteomes" id="UP001597326">
    <property type="component" value="Unassembled WGS sequence"/>
</dbReference>
<keyword evidence="1" id="KW-0812">Transmembrane</keyword>
<evidence type="ECO:0000256" key="1">
    <source>
        <dbReference type="SAM" id="Phobius"/>
    </source>
</evidence>
<feature type="transmembrane region" description="Helical" evidence="1">
    <location>
        <begin position="321"/>
        <end position="338"/>
    </location>
</feature>
<feature type="transmembrane region" description="Helical" evidence="1">
    <location>
        <begin position="104"/>
        <end position="127"/>
    </location>
</feature>
<feature type="transmembrane region" description="Helical" evidence="1">
    <location>
        <begin position="225"/>
        <end position="244"/>
    </location>
</feature>
<dbReference type="RefSeq" id="WP_343874191.1">
    <property type="nucleotide sequence ID" value="NZ_BAAAIX010000026.1"/>
</dbReference>
<feature type="domain" description="DUF7973" evidence="2">
    <location>
        <begin position="13"/>
        <end position="337"/>
    </location>
</feature>
<feature type="transmembrane region" description="Helical" evidence="1">
    <location>
        <begin position="57"/>
        <end position="81"/>
    </location>
</feature>
<keyword evidence="1" id="KW-1133">Transmembrane helix</keyword>
<dbReference type="Pfam" id="PF25928">
    <property type="entry name" value="DUF7973"/>
    <property type="match status" value="1"/>
</dbReference>
<reference evidence="4" key="1">
    <citation type="journal article" date="2019" name="Int. J. Syst. Evol. Microbiol.">
        <title>The Global Catalogue of Microorganisms (GCM) 10K type strain sequencing project: providing services to taxonomists for standard genome sequencing and annotation.</title>
        <authorList>
            <consortium name="The Broad Institute Genomics Platform"/>
            <consortium name="The Broad Institute Genome Sequencing Center for Infectious Disease"/>
            <person name="Wu L."/>
            <person name="Ma J."/>
        </authorList>
    </citation>
    <scope>NUCLEOTIDE SEQUENCE [LARGE SCALE GENOMIC DNA]</scope>
    <source>
        <strain evidence="4">CAIM 431</strain>
    </source>
</reference>
<proteinExistence type="predicted"/>
<evidence type="ECO:0000259" key="2">
    <source>
        <dbReference type="Pfam" id="PF25928"/>
    </source>
</evidence>
<dbReference type="InterPro" id="IPR058279">
    <property type="entry name" value="DUF7973"/>
</dbReference>
<accession>A0ABW4RYE5</accession>
<feature type="transmembrane region" description="Helical" evidence="1">
    <location>
        <begin position="30"/>
        <end position="50"/>
    </location>
</feature>
<comment type="caution">
    <text evidence="3">The sequence shown here is derived from an EMBL/GenBank/DDBJ whole genome shotgun (WGS) entry which is preliminary data.</text>
</comment>
<organism evidence="3 4">
    <name type="scientific">Luteococcus peritonei</name>
    <dbReference type="NCBI Taxonomy" id="88874"/>
    <lineage>
        <taxon>Bacteria</taxon>
        <taxon>Bacillati</taxon>
        <taxon>Actinomycetota</taxon>
        <taxon>Actinomycetes</taxon>
        <taxon>Propionibacteriales</taxon>
        <taxon>Propionibacteriaceae</taxon>
        <taxon>Luteococcus</taxon>
    </lineage>
</organism>